<evidence type="ECO:0000313" key="1">
    <source>
        <dbReference type="EMBL" id="KAB2352521.1"/>
    </source>
</evidence>
<protein>
    <submittedName>
        <fullName evidence="1">Uncharacterized protein</fullName>
    </submittedName>
</protein>
<proteinExistence type="predicted"/>
<accession>A0A6H9YVD7</accession>
<dbReference type="OrthoDB" id="4196808at2"/>
<organism evidence="1 2">
    <name type="scientific">Actinomadura rudentiformis</name>
    <dbReference type="NCBI Taxonomy" id="359158"/>
    <lineage>
        <taxon>Bacteria</taxon>
        <taxon>Bacillati</taxon>
        <taxon>Actinomycetota</taxon>
        <taxon>Actinomycetes</taxon>
        <taxon>Streptosporangiales</taxon>
        <taxon>Thermomonosporaceae</taxon>
        <taxon>Actinomadura</taxon>
    </lineage>
</organism>
<reference evidence="1 2" key="1">
    <citation type="submission" date="2019-09" db="EMBL/GenBank/DDBJ databases">
        <title>Actinomadura physcomitrii sp. nov., a novel actinomycete isolated from moss [Physcomitrium sphaericum (Ludw) Fuernr].</title>
        <authorList>
            <person name="Zhuang X."/>
            <person name="Liu C."/>
        </authorList>
    </citation>
    <scope>NUCLEOTIDE SEQUENCE [LARGE SCALE GENOMIC DNA]</scope>
    <source>
        <strain evidence="1 2">HMC1</strain>
    </source>
</reference>
<dbReference type="Proteomes" id="UP000468735">
    <property type="component" value="Unassembled WGS sequence"/>
</dbReference>
<dbReference type="AlphaFoldDB" id="A0A6H9YVD7"/>
<dbReference type="EMBL" id="WBMT01000001">
    <property type="protein sequence ID" value="KAB2352521.1"/>
    <property type="molecule type" value="Genomic_DNA"/>
</dbReference>
<name>A0A6H9YVD7_9ACTN</name>
<sequence length="178" mass="19253">MFFEVPEVLEEEPSGDFRLPAWAGPDDNEVGGVVPIERVIARNSNVAVIIPGARAYRTGCMLNVEIACKRGDMSADDWWQLHTSVTFSMDMPVSGGGLPDRLLRFGVRFRDGTKATTLQRHPSASRDDPPAGPLLMSLPFAFGMSGPGVSNELGLWLWPAPPTSPSSSPWNGRSAAFP</sequence>
<evidence type="ECO:0000313" key="2">
    <source>
        <dbReference type="Proteomes" id="UP000468735"/>
    </source>
</evidence>
<gene>
    <name evidence="1" type="ORF">F8566_02240</name>
</gene>
<keyword evidence="2" id="KW-1185">Reference proteome</keyword>
<dbReference type="RefSeq" id="WP_151557417.1">
    <property type="nucleotide sequence ID" value="NZ_WBMT01000001.1"/>
</dbReference>
<comment type="caution">
    <text evidence="1">The sequence shown here is derived from an EMBL/GenBank/DDBJ whole genome shotgun (WGS) entry which is preliminary data.</text>
</comment>